<evidence type="ECO:0000313" key="1">
    <source>
        <dbReference type="EMBL" id="MDR7320638.1"/>
    </source>
</evidence>
<keyword evidence="2" id="KW-1185">Reference proteome</keyword>
<reference evidence="1 2" key="1">
    <citation type="submission" date="2023-07" db="EMBL/GenBank/DDBJ databases">
        <title>Sequencing the genomes of 1000 actinobacteria strains.</title>
        <authorList>
            <person name="Klenk H.-P."/>
        </authorList>
    </citation>
    <scope>NUCLEOTIDE SEQUENCE [LARGE SCALE GENOMIC DNA]</scope>
    <source>
        <strain evidence="1 2">DSM 44711</strain>
    </source>
</reference>
<accession>A0AAE4CRY9</accession>
<comment type="caution">
    <text evidence="1">The sequence shown here is derived from an EMBL/GenBank/DDBJ whole genome shotgun (WGS) entry which is preliminary data.</text>
</comment>
<organism evidence="1 2">
    <name type="scientific">Catenuloplanes niger</name>
    <dbReference type="NCBI Taxonomy" id="587534"/>
    <lineage>
        <taxon>Bacteria</taxon>
        <taxon>Bacillati</taxon>
        <taxon>Actinomycetota</taxon>
        <taxon>Actinomycetes</taxon>
        <taxon>Micromonosporales</taxon>
        <taxon>Micromonosporaceae</taxon>
        <taxon>Catenuloplanes</taxon>
    </lineage>
</organism>
<protein>
    <submittedName>
        <fullName evidence="1">Uncharacterized protein</fullName>
    </submittedName>
</protein>
<gene>
    <name evidence="1" type="ORF">J2S44_000888</name>
</gene>
<dbReference type="Proteomes" id="UP001183629">
    <property type="component" value="Unassembled WGS sequence"/>
</dbReference>
<dbReference type="AlphaFoldDB" id="A0AAE4CRY9"/>
<name>A0AAE4CRY9_9ACTN</name>
<sequence>MALTAPRTAAARLVRRPGHGDLIDSWGADIDLISSYAVD</sequence>
<evidence type="ECO:0000313" key="2">
    <source>
        <dbReference type="Proteomes" id="UP001183629"/>
    </source>
</evidence>
<dbReference type="EMBL" id="JAVDYC010000001">
    <property type="protein sequence ID" value="MDR7320638.1"/>
    <property type="molecule type" value="Genomic_DNA"/>
</dbReference>
<proteinExistence type="predicted"/>